<accession>A0A6I1FP33</accession>
<dbReference type="Proteomes" id="UP000429595">
    <property type="component" value="Unassembled WGS sequence"/>
</dbReference>
<dbReference type="EMBL" id="WEIO01000002">
    <property type="protein sequence ID" value="KAB7708176.1"/>
    <property type="molecule type" value="Genomic_DNA"/>
</dbReference>
<feature type="domain" description="Polysaccharide pyruvyl transferase" evidence="1">
    <location>
        <begin position="13"/>
        <end position="306"/>
    </location>
</feature>
<dbReference type="InterPro" id="IPR007345">
    <property type="entry name" value="Polysacch_pyruvyl_Trfase"/>
</dbReference>
<comment type="caution">
    <text evidence="2">The sequence shown here is derived from an EMBL/GenBank/DDBJ whole genome shotgun (WGS) entry which is preliminary data.</text>
</comment>
<name>A0A6I1FP33_9BACI</name>
<reference evidence="2 3" key="1">
    <citation type="submission" date="2019-10" db="EMBL/GenBank/DDBJ databases">
        <title>Bacillus aerolatum sp. nov., isolated from bioaerosol of sport playgrounds.</title>
        <authorList>
            <person name="Chen P."/>
            <person name="Zhang G."/>
        </authorList>
    </citation>
    <scope>NUCLEOTIDE SEQUENCE [LARGE SCALE GENOMIC DNA]</scope>
    <source>
        <strain evidence="2 3">CX253</strain>
    </source>
</reference>
<gene>
    <name evidence="2" type="ORF">F9802_05585</name>
</gene>
<evidence type="ECO:0000313" key="2">
    <source>
        <dbReference type="EMBL" id="KAB7708176.1"/>
    </source>
</evidence>
<keyword evidence="3" id="KW-1185">Reference proteome</keyword>
<proteinExistence type="predicted"/>
<dbReference type="GO" id="GO:0016740">
    <property type="term" value="F:transferase activity"/>
    <property type="evidence" value="ECO:0007669"/>
    <property type="project" value="UniProtKB-KW"/>
</dbReference>
<organism evidence="2 3">
    <name type="scientific">Bacillus aerolatus</name>
    <dbReference type="NCBI Taxonomy" id="2653354"/>
    <lineage>
        <taxon>Bacteria</taxon>
        <taxon>Bacillati</taxon>
        <taxon>Bacillota</taxon>
        <taxon>Bacilli</taxon>
        <taxon>Bacillales</taxon>
        <taxon>Bacillaceae</taxon>
        <taxon>Bacillus</taxon>
    </lineage>
</organism>
<dbReference type="RefSeq" id="WP_152150161.1">
    <property type="nucleotide sequence ID" value="NZ_WEIO01000002.1"/>
</dbReference>
<dbReference type="AlphaFoldDB" id="A0A6I1FP33"/>
<evidence type="ECO:0000259" key="1">
    <source>
        <dbReference type="Pfam" id="PF04230"/>
    </source>
</evidence>
<evidence type="ECO:0000313" key="3">
    <source>
        <dbReference type="Proteomes" id="UP000429595"/>
    </source>
</evidence>
<keyword evidence="2" id="KW-0808">Transferase</keyword>
<dbReference type="Pfam" id="PF04230">
    <property type="entry name" value="PS_pyruv_trans"/>
    <property type="match status" value="1"/>
</dbReference>
<sequence>MKICTITCHDVYNHGASLQAYGLMKYLTNCGHDVEIIDYKPDYLSNHYNLLSIDNSKWARNILTKSIYLVLKIPMRIPELKRKKAFDKFTNEYLKITKSRFASNDEIKKNLPYADAFICGSDQIWNSLHENGKDPAFYLDFVPKGKIKASYAASFATDTISEDYTPFVKESIGKLDCVGIRERSGVEILNKLNIKNAVNVVDPVFLLDKEEWNNIGREEFNEKYILIYDFDNNKLIEKLAVEIARDKGYKIYTINPGKLKFCDRYFKFVGPKTFISLVRHAQIVISNSFHAAVFSIVYEKDFVIVNRTEAINTRMRDLLDDLRLSERLVNENYKLENILRKVEYKESKKILNEKIEFSKNYLKNALSTKVIV</sequence>
<protein>
    <submittedName>
        <fullName evidence="2">Polysaccharide pyruvyl transferase family protein</fullName>
    </submittedName>
</protein>